<protein>
    <submittedName>
        <fullName evidence="5">Similar to Putative uncharacterized oxidoreductase C513.07 acc. no. Q9UT59</fullName>
    </submittedName>
</protein>
<dbReference type="PANTHER" id="PTHR10366:SF564">
    <property type="entry name" value="STEROL-4-ALPHA-CARBOXYLATE 3-DEHYDROGENASE, DECARBOXYLATING"/>
    <property type="match status" value="1"/>
</dbReference>
<dbReference type="InterPro" id="IPR036291">
    <property type="entry name" value="NAD(P)-bd_dom_sf"/>
</dbReference>
<dbReference type="InterPro" id="IPR050425">
    <property type="entry name" value="NAD(P)_dehydrat-like"/>
</dbReference>
<evidence type="ECO:0000259" key="4">
    <source>
        <dbReference type="Pfam" id="PF01370"/>
    </source>
</evidence>
<dbReference type="AlphaFoldDB" id="U4L2I8"/>
<dbReference type="CDD" id="cd05227">
    <property type="entry name" value="AR_SDR_e"/>
    <property type="match status" value="1"/>
</dbReference>
<evidence type="ECO:0000313" key="6">
    <source>
        <dbReference type="Proteomes" id="UP000018144"/>
    </source>
</evidence>
<organism evidence="5 6">
    <name type="scientific">Pyronema omphalodes (strain CBS 100304)</name>
    <name type="common">Pyronema confluens</name>
    <dbReference type="NCBI Taxonomy" id="1076935"/>
    <lineage>
        <taxon>Eukaryota</taxon>
        <taxon>Fungi</taxon>
        <taxon>Dikarya</taxon>
        <taxon>Ascomycota</taxon>
        <taxon>Pezizomycotina</taxon>
        <taxon>Pezizomycetes</taxon>
        <taxon>Pezizales</taxon>
        <taxon>Pyronemataceae</taxon>
        <taxon>Pyronema</taxon>
    </lineage>
</organism>
<dbReference type="Gene3D" id="3.40.50.720">
    <property type="entry name" value="NAD(P)-binding Rossmann-like Domain"/>
    <property type="match status" value="1"/>
</dbReference>
<dbReference type="Pfam" id="PF01370">
    <property type="entry name" value="Epimerase"/>
    <property type="match status" value="1"/>
</dbReference>
<dbReference type="OrthoDB" id="2735536at2759"/>
<dbReference type="Proteomes" id="UP000018144">
    <property type="component" value="Unassembled WGS sequence"/>
</dbReference>
<dbReference type="eggNOG" id="KOG1502">
    <property type="taxonomic scope" value="Eukaryota"/>
</dbReference>
<dbReference type="GO" id="GO:0016616">
    <property type="term" value="F:oxidoreductase activity, acting on the CH-OH group of donors, NAD or NADP as acceptor"/>
    <property type="evidence" value="ECO:0007669"/>
    <property type="project" value="TreeGrafter"/>
</dbReference>
<feature type="region of interest" description="Disordered" evidence="3">
    <location>
        <begin position="377"/>
        <end position="399"/>
    </location>
</feature>
<name>U4L2I8_PYROM</name>
<feature type="compositionally biased region" description="Basic and acidic residues" evidence="3">
    <location>
        <begin position="423"/>
        <end position="433"/>
    </location>
</feature>
<dbReference type="STRING" id="1076935.U4L2I8"/>
<comment type="similarity">
    <text evidence="2">Belongs to the NAD(P)-dependent epimerase/dehydratase family. Dihydroflavonol-4-reductase subfamily.</text>
</comment>
<dbReference type="PANTHER" id="PTHR10366">
    <property type="entry name" value="NAD DEPENDENT EPIMERASE/DEHYDRATASE"/>
    <property type="match status" value="1"/>
</dbReference>
<proteinExistence type="inferred from homology"/>
<feature type="region of interest" description="Disordered" evidence="3">
    <location>
        <begin position="423"/>
        <end position="442"/>
    </location>
</feature>
<sequence>METITKAVHDAVSAITGQDSNAQLVKKGDWVLLTGASGFVAAHCLTALLDAGYKVKCSVRSQEKADEIRKRRASHADKLDFVIVKDIVEPGAHDEAVKGVTAVVHTASPFTLDDKEDNRKYLLDPAIKGTVGVLESIVAHNPSIKRVVVTSSFAAMIDLSKGLRPGYTYSEADWNPITYDEAVKVKNGAAAYCASKKLAEKAAWDFVEERKPNFTVATICPPMVYGPLEHSARLDALNTSTADVYRLINGSCKTVPETSFYAWVDVRDVGVAHAAALNAPSDRYFITAGNFTYTQMCEIIARHFPQLVNSGMTPNPAGAPPPPEHYRVDNSRSRRVLGMSYRTLESCMIDLVNSLLKLKATEEGTHYEAAPVSVTDVRTGDEHRSHALPGTGLTGMGSAPKEWKETENLCDCKEGECKAGESSRKKCQGHMEGHSAPIVLNK</sequence>
<feature type="domain" description="NAD-dependent epimerase/dehydratase" evidence="4">
    <location>
        <begin position="31"/>
        <end position="281"/>
    </location>
</feature>
<evidence type="ECO:0000313" key="5">
    <source>
        <dbReference type="EMBL" id="CCX10109.1"/>
    </source>
</evidence>
<keyword evidence="6" id="KW-1185">Reference proteome</keyword>
<evidence type="ECO:0000256" key="1">
    <source>
        <dbReference type="ARBA" id="ARBA00023002"/>
    </source>
</evidence>
<dbReference type="SUPFAM" id="SSF51735">
    <property type="entry name" value="NAD(P)-binding Rossmann-fold domains"/>
    <property type="match status" value="1"/>
</dbReference>
<dbReference type="OMA" id="CEKMQLW"/>
<gene>
    <name evidence="5" type="ORF">PCON_09702</name>
</gene>
<dbReference type="InterPro" id="IPR001509">
    <property type="entry name" value="Epimerase_deHydtase"/>
</dbReference>
<reference evidence="5 6" key="1">
    <citation type="journal article" date="2013" name="PLoS Genet.">
        <title>The genome and development-dependent transcriptomes of Pyronema confluens: a window into fungal evolution.</title>
        <authorList>
            <person name="Traeger S."/>
            <person name="Altegoer F."/>
            <person name="Freitag M."/>
            <person name="Gabaldon T."/>
            <person name="Kempken F."/>
            <person name="Kumar A."/>
            <person name="Marcet-Houben M."/>
            <person name="Poggeler S."/>
            <person name="Stajich J.E."/>
            <person name="Nowrousian M."/>
        </authorList>
    </citation>
    <scope>NUCLEOTIDE SEQUENCE [LARGE SCALE GENOMIC DNA]</scope>
    <source>
        <strain evidence="6">CBS 100304</strain>
        <tissue evidence="5">Vegetative mycelium</tissue>
    </source>
</reference>
<dbReference type="EMBL" id="HF935513">
    <property type="protein sequence ID" value="CCX10109.1"/>
    <property type="molecule type" value="Genomic_DNA"/>
</dbReference>
<keyword evidence="1" id="KW-0560">Oxidoreductase</keyword>
<accession>U4L2I8</accession>
<evidence type="ECO:0000256" key="3">
    <source>
        <dbReference type="SAM" id="MobiDB-lite"/>
    </source>
</evidence>
<evidence type="ECO:0000256" key="2">
    <source>
        <dbReference type="ARBA" id="ARBA00023445"/>
    </source>
</evidence>